<reference evidence="3" key="2">
    <citation type="submission" date="2021-03" db="EMBL/GenBank/DDBJ databases">
        <title>Human Oral Microbial Genomes.</title>
        <authorList>
            <person name="Johnston C.D."/>
            <person name="Chen T."/>
            <person name="Dewhirst F.E."/>
        </authorList>
    </citation>
    <scope>NUCLEOTIDE SEQUENCE</scope>
    <source>
        <strain evidence="3">F0714</strain>
    </source>
</reference>
<comment type="similarity">
    <text evidence="1">Belongs to the thioesterase family.</text>
</comment>
<dbReference type="EC" id="1.1.-.-" evidence="4"/>
<dbReference type="GO" id="GO:0008610">
    <property type="term" value="P:lipid biosynthetic process"/>
    <property type="evidence" value="ECO:0007669"/>
    <property type="project" value="TreeGrafter"/>
</dbReference>
<dbReference type="SUPFAM" id="SSF53474">
    <property type="entry name" value="alpha/beta-Hydrolases"/>
    <property type="match status" value="1"/>
</dbReference>
<dbReference type="AlphaFoldDB" id="A0A3S4W8Q4"/>
<gene>
    <name evidence="4" type="primary">lgrE</name>
    <name evidence="3" type="ORF">J5A53_01875</name>
    <name evidence="4" type="ORF">NCTC12967_02714</name>
</gene>
<dbReference type="Gene3D" id="3.40.50.1820">
    <property type="entry name" value="alpha/beta hydrolase"/>
    <property type="match status" value="1"/>
</dbReference>
<evidence type="ECO:0000313" key="3">
    <source>
        <dbReference type="EMBL" id="QUC11477.1"/>
    </source>
</evidence>
<proteinExistence type="inferred from homology"/>
<protein>
    <submittedName>
        <fullName evidence="4">Linear gramicidin dehydrogenase LgrE</fullName>
        <ecNumber evidence="4">1.1.-.-</ecNumber>
    </submittedName>
    <submittedName>
        <fullName evidence="3">Thioesterase</fullName>
    </submittedName>
</protein>
<organism evidence="4 5">
    <name type="scientific">Arachnia propionica</name>
    <dbReference type="NCBI Taxonomy" id="1750"/>
    <lineage>
        <taxon>Bacteria</taxon>
        <taxon>Bacillati</taxon>
        <taxon>Actinomycetota</taxon>
        <taxon>Actinomycetes</taxon>
        <taxon>Propionibacteriales</taxon>
        <taxon>Propionibacteriaceae</taxon>
        <taxon>Arachnia</taxon>
    </lineage>
</organism>
<evidence type="ECO:0000313" key="4">
    <source>
        <dbReference type="EMBL" id="VEH71394.1"/>
    </source>
</evidence>
<dbReference type="Proteomes" id="UP000677180">
    <property type="component" value="Chromosome"/>
</dbReference>
<dbReference type="Proteomes" id="UP000273044">
    <property type="component" value="Chromosome"/>
</dbReference>
<evidence type="ECO:0000259" key="2">
    <source>
        <dbReference type="Pfam" id="PF00975"/>
    </source>
</evidence>
<dbReference type="Pfam" id="PF00975">
    <property type="entry name" value="Thioesterase"/>
    <property type="match status" value="1"/>
</dbReference>
<keyword evidence="5" id="KW-1185">Reference proteome</keyword>
<keyword evidence="4" id="KW-0560">Oxidoreductase</keyword>
<dbReference type="EMBL" id="LR134406">
    <property type="protein sequence ID" value="VEH71394.1"/>
    <property type="molecule type" value="Genomic_DNA"/>
</dbReference>
<dbReference type="PANTHER" id="PTHR11487">
    <property type="entry name" value="THIOESTERASE"/>
    <property type="match status" value="1"/>
</dbReference>
<evidence type="ECO:0000256" key="1">
    <source>
        <dbReference type="ARBA" id="ARBA00007169"/>
    </source>
</evidence>
<dbReference type="InterPro" id="IPR001031">
    <property type="entry name" value="Thioesterase"/>
</dbReference>
<dbReference type="InterPro" id="IPR012223">
    <property type="entry name" value="TEII"/>
</dbReference>
<dbReference type="RefSeq" id="WP_041696774.1">
    <property type="nucleotide sequence ID" value="NZ_CAURRE010000007.1"/>
</dbReference>
<dbReference type="GeneID" id="64408136"/>
<accession>A0A3S4W8Q4</accession>
<sequence length="255" mass="28338">MPSEWVNHARITDGAQVNLLCFTYAGGSPSLFAPWKKYIPDSINVYPILYPMREKRRQEMLPEDTSVLAARILSEAPEIFDRPVAFFGHCTGSMIAYQTALGMRGRFNDPLLFIASSAESPRRTRIAEAIVNGEGVALSDDEILSRLVEWGVIGADFAANSKFVEYYLPIYKADLTMLARSKSEEPVPLACPVSVLRGADDATVTIEGLADWREYTSVSITQHEFPGGHFYYTDDIQPLTSYITRSIIDVVGKKG</sequence>
<evidence type="ECO:0000313" key="5">
    <source>
        <dbReference type="Proteomes" id="UP000273044"/>
    </source>
</evidence>
<dbReference type="InterPro" id="IPR029058">
    <property type="entry name" value="AB_hydrolase_fold"/>
</dbReference>
<dbReference type="PANTHER" id="PTHR11487:SF0">
    <property type="entry name" value="S-ACYL FATTY ACID SYNTHASE THIOESTERASE, MEDIUM CHAIN"/>
    <property type="match status" value="1"/>
</dbReference>
<name>A0A3S4W8Q4_9ACTN</name>
<dbReference type="GO" id="GO:0016491">
    <property type="term" value="F:oxidoreductase activity"/>
    <property type="evidence" value="ECO:0007669"/>
    <property type="project" value="UniProtKB-KW"/>
</dbReference>
<dbReference type="EMBL" id="CP072385">
    <property type="protein sequence ID" value="QUC11477.1"/>
    <property type="molecule type" value="Genomic_DNA"/>
</dbReference>
<reference evidence="4 5" key="1">
    <citation type="submission" date="2018-12" db="EMBL/GenBank/DDBJ databases">
        <authorList>
            <consortium name="Pathogen Informatics"/>
        </authorList>
    </citation>
    <scope>NUCLEOTIDE SEQUENCE [LARGE SCALE GENOMIC DNA]</scope>
    <source>
        <strain evidence="4 5">NCTC12967</strain>
    </source>
</reference>
<feature type="domain" description="Thioesterase" evidence="2">
    <location>
        <begin position="19"/>
        <end position="234"/>
    </location>
</feature>